<dbReference type="CDD" id="cd01949">
    <property type="entry name" value="GGDEF"/>
    <property type="match status" value="1"/>
</dbReference>
<dbReference type="InterPro" id="IPR000160">
    <property type="entry name" value="GGDEF_dom"/>
</dbReference>
<keyword evidence="1" id="KW-0175">Coiled coil</keyword>
<evidence type="ECO:0000259" key="4">
    <source>
        <dbReference type="PROSITE" id="PS50887"/>
    </source>
</evidence>
<evidence type="ECO:0000313" key="6">
    <source>
        <dbReference type="Proteomes" id="UP001525890"/>
    </source>
</evidence>
<dbReference type="Gene3D" id="3.30.70.270">
    <property type="match status" value="1"/>
</dbReference>
<dbReference type="SUPFAM" id="SSF141868">
    <property type="entry name" value="EAL domain-like"/>
    <property type="match status" value="1"/>
</dbReference>
<protein>
    <submittedName>
        <fullName evidence="5">EAL domain-containing protein</fullName>
    </submittedName>
</protein>
<dbReference type="CDD" id="cd01948">
    <property type="entry name" value="EAL"/>
    <property type="match status" value="1"/>
</dbReference>
<organism evidence="5 6">
    <name type="scientific">Laspinema palackyanum D2a</name>
    <dbReference type="NCBI Taxonomy" id="2953684"/>
    <lineage>
        <taxon>Bacteria</taxon>
        <taxon>Bacillati</taxon>
        <taxon>Cyanobacteriota</taxon>
        <taxon>Cyanophyceae</taxon>
        <taxon>Oscillatoriophycideae</taxon>
        <taxon>Oscillatoriales</taxon>
        <taxon>Laspinemataceae</taxon>
        <taxon>Laspinema</taxon>
        <taxon>Laspinema palackyanum</taxon>
    </lineage>
</organism>
<dbReference type="Pfam" id="PF00990">
    <property type="entry name" value="GGDEF"/>
    <property type="match status" value="1"/>
</dbReference>
<feature type="domain" description="GGDEF" evidence="4">
    <location>
        <begin position="498"/>
        <end position="639"/>
    </location>
</feature>
<dbReference type="SMART" id="SM00052">
    <property type="entry name" value="EAL"/>
    <property type="match status" value="1"/>
</dbReference>
<evidence type="ECO:0000256" key="2">
    <source>
        <dbReference type="SAM" id="MobiDB-lite"/>
    </source>
</evidence>
<dbReference type="Pfam" id="PF00563">
    <property type="entry name" value="EAL"/>
    <property type="match status" value="1"/>
</dbReference>
<dbReference type="SMART" id="SM00267">
    <property type="entry name" value="GGDEF"/>
    <property type="match status" value="1"/>
</dbReference>
<dbReference type="InterPro" id="IPR029787">
    <property type="entry name" value="Nucleotide_cyclase"/>
</dbReference>
<comment type="caution">
    <text evidence="5">The sequence shown here is derived from an EMBL/GenBank/DDBJ whole genome shotgun (WGS) entry which is preliminary data.</text>
</comment>
<dbReference type="InterPro" id="IPR029016">
    <property type="entry name" value="GAF-like_dom_sf"/>
</dbReference>
<dbReference type="Pfam" id="PF01590">
    <property type="entry name" value="GAF"/>
    <property type="match status" value="1"/>
</dbReference>
<dbReference type="InterPro" id="IPR001633">
    <property type="entry name" value="EAL_dom"/>
</dbReference>
<dbReference type="InterPro" id="IPR035919">
    <property type="entry name" value="EAL_sf"/>
</dbReference>
<accession>A0ABT2MSY7</accession>
<gene>
    <name evidence="5" type="ORF">NG799_12175</name>
</gene>
<dbReference type="InterPro" id="IPR052155">
    <property type="entry name" value="Biofilm_reg_signaling"/>
</dbReference>
<dbReference type="SMART" id="SM00065">
    <property type="entry name" value="GAF"/>
    <property type="match status" value="1"/>
</dbReference>
<dbReference type="SUPFAM" id="SSF55781">
    <property type="entry name" value="GAF domain-like"/>
    <property type="match status" value="1"/>
</dbReference>
<dbReference type="PANTHER" id="PTHR44757:SF2">
    <property type="entry name" value="BIOFILM ARCHITECTURE MAINTENANCE PROTEIN MBAA"/>
    <property type="match status" value="1"/>
</dbReference>
<dbReference type="EMBL" id="JAMXFF010000016">
    <property type="protein sequence ID" value="MCT7967095.1"/>
    <property type="molecule type" value="Genomic_DNA"/>
</dbReference>
<dbReference type="PROSITE" id="PS50883">
    <property type="entry name" value="EAL"/>
    <property type="match status" value="1"/>
</dbReference>
<feature type="coiled-coil region" evidence="1">
    <location>
        <begin position="417"/>
        <end position="462"/>
    </location>
</feature>
<evidence type="ECO:0000256" key="1">
    <source>
        <dbReference type="SAM" id="Coils"/>
    </source>
</evidence>
<dbReference type="InterPro" id="IPR043128">
    <property type="entry name" value="Rev_trsase/Diguanyl_cyclase"/>
</dbReference>
<evidence type="ECO:0000313" key="5">
    <source>
        <dbReference type="EMBL" id="MCT7967095.1"/>
    </source>
</evidence>
<dbReference type="Gene3D" id="3.20.20.450">
    <property type="entry name" value="EAL domain"/>
    <property type="match status" value="1"/>
</dbReference>
<proteinExistence type="predicted"/>
<dbReference type="InterPro" id="IPR003018">
    <property type="entry name" value="GAF"/>
</dbReference>
<sequence>MPQLKLSDSILNRQELASLDVLVSPIWIWDLDQNQVWWANAAALTLWGVKSIAKRPEGTWSNPFDENSSGIELDLEQLEQGTTVVKQWTFQADGEPVSIRCACSGIRIESGRMGVLVEGMTEVMKRHDWELWRSNEVLKQATVMISLYKADGTMVMQNPVAKRCYGEGNREKNAWKERFVQSSDGEQALACLEKGNVFYHETQMQTLQGVRWHAVEIRNAKDPVTGDRAILVNEKDITELKEAAVQLQQRDRLLEGVALATYALLTAPNLSEAISKALAELGNAAGVDRAYLVENYQSLTEEHLMRICWEWVGEGITSSKEKPEFQTLSYEENLPGWYETLCAGKAIGLRVKDLSDNERRLLEAQGIQSILIMPIAIEGRFWGFIGFNDCHHQRQWSETEESILKAAAGSIGGAIARHQAESKLATLNAQLEAIVEERTAKLKAANDRLRAEISEKAKIEEKLRHNAFHDALTELPNRTLFMQELRQEWERGKQNPNYLFAVLFLDLDRFKVINDSLGHGVGDRLLIEIAERLRKTLAVRPHSFRRNEHAIARLGGDEFAILLKDIRALRTARRVAERIHACLTRPFAIEGQEVFTSVSIGIALSSRGYERPEDLLRDADIVMYRAKALGRSRHEVFDTAMHDRVVRLLKLENDLRRAFSEGEKRSTNPRFYLSPTPDSQNNESAEELGIQTPSLPFNSVKKPSAFTLHYQPIVCLKTGRIEGFEALLRWEHPELGLVPPGEFISIAEETGLIAPLGQWVLREACQQLRIWQDQFPQLLPLTVAVNLSGRQFSRVDLISQVDRILAETGIEGSMLKLEITESAIVDNPELATEMLLQLKQRKINLCMDDFGTGYSSLSYLHQFPLDTLKIDRSFVNRIGVEGENSEIVMTIVSLAHDLGMEVIAEGVETSAQLEKLQQLGCAMAQGYLFSPPVDSEQATQLLIQEGKLVTKLVTLDRPTG</sequence>
<name>A0ABT2MSY7_9CYAN</name>
<dbReference type="PROSITE" id="PS50887">
    <property type="entry name" value="GGDEF"/>
    <property type="match status" value="1"/>
</dbReference>
<dbReference type="PANTHER" id="PTHR44757">
    <property type="entry name" value="DIGUANYLATE CYCLASE DGCP"/>
    <property type="match status" value="1"/>
</dbReference>
<dbReference type="SUPFAM" id="SSF55073">
    <property type="entry name" value="Nucleotide cyclase"/>
    <property type="match status" value="1"/>
</dbReference>
<reference evidence="5 6" key="1">
    <citation type="journal article" date="2022" name="Front. Microbiol.">
        <title>High genomic differentiation and limited gene flow indicate recent cryptic speciation within the genus Laspinema (cyanobacteria).</title>
        <authorList>
            <person name="Stanojkovic A."/>
            <person name="Skoupy S."/>
            <person name="Skaloud P."/>
            <person name="Dvorak P."/>
        </authorList>
    </citation>
    <scope>NUCLEOTIDE SEQUENCE [LARGE SCALE GENOMIC DNA]</scope>
    <source>
        <strain evidence="5 6">D2a</strain>
    </source>
</reference>
<dbReference type="Gene3D" id="3.30.450.40">
    <property type="match status" value="1"/>
</dbReference>
<feature type="domain" description="EAL" evidence="3">
    <location>
        <begin position="689"/>
        <end position="946"/>
    </location>
</feature>
<feature type="region of interest" description="Disordered" evidence="2">
    <location>
        <begin position="666"/>
        <end position="687"/>
    </location>
</feature>
<dbReference type="RefSeq" id="WP_368006704.1">
    <property type="nucleotide sequence ID" value="NZ_JAMXFF010000016.1"/>
</dbReference>
<dbReference type="Proteomes" id="UP001525890">
    <property type="component" value="Unassembled WGS sequence"/>
</dbReference>
<evidence type="ECO:0000259" key="3">
    <source>
        <dbReference type="PROSITE" id="PS50883"/>
    </source>
</evidence>
<keyword evidence="6" id="KW-1185">Reference proteome</keyword>
<dbReference type="NCBIfam" id="TIGR00254">
    <property type="entry name" value="GGDEF"/>
    <property type="match status" value="1"/>
</dbReference>